<evidence type="ECO:0000256" key="1">
    <source>
        <dbReference type="SAM" id="Phobius"/>
    </source>
</evidence>
<dbReference type="InterPro" id="IPR032508">
    <property type="entry name" value="FecR_C"/>
</dbReference>
<dbReference type="InterPro" id="IPR006860">
    <property type="entry name" value="FecR"/>
</dbReference>
<feature type="domain" description="Protein FecR C-terminal" evidence="3">
    <location>
        <begin position="314"/>
        <end position="381"/>
    </location>
</feature>
<keyword evidence="1" id="KW-0472">Membrane</keyword>
<evidence type="ECO:0000313" key="4">
    <source>
        <dbReference type="EMBL" id="GGC25985.1"/>
    </source>
</evidence>
<dbReference type="Pfam" id="PF16344">
    <property type="entry name" value="FecR_C"/>
    <property type="match status" value="1"/>
</dbReference>
<feature type="domain" description="FecR protein" evidence="2">
    <location>
        <begin position="171"/>
        <end position="263"/>
    </location>
</feature>
<keyword evidence="5" id="KW-1185">Reference proteome</keyword>
<dbReference type="RefSeq" id="WP_188749666.1">
    <property type="nucleotide sequence ID" value="NZ_BMIK01000004.1"/>
</dbReference>
<comment type="caution">
    <text evidence="4">The sequence shown here is derived from an EMBL/GenBank/DDBJ whole genome shotgun (WGS) entry which is preliminary data.</text>
</comment>
<feature type="transmembrane region" description="Helical" evidence="1">
    <location>
        <begin position="77"/>
        <end position="96"/>
    </location>
</feature>
<dbReference type="Gene3D" id="2.60.120.1440">
    <property type="match status" value="1"/>
</dbReference>
<evidence type="ECO:0000259" key="2">
    <source>
        <dbReference type="Pfam" id="PF04773"/>
    </source>
</evidence>
<sequence length="382" mass="42657">MITEETVRQIINKYLQGEATDQERALLENWYHQQGQQHPLQKEDLHFLLNNEALFEDVRRRAGLTPKRGQELRIWRWRAYAAALILTALSITWIFYTHQTDREPEIATSKPSDVVPGGNRAILTLAGGRRINLSETQSGIIVDQDQILYEEGAELVGLEVEEAVPLELSVPGGGTYQVTLADGTKVWLNAHSKLKYPSRFGSDERTVELEGEGYFSVSKRESGDWPFRIKVTGQTVEVLGTEFNLSAYPGEPKKTTLVEGSVRVAPALPPTAGGTGHRSPVTIKPGEQAIVGEATVDVVSVDVRKYTAWKDGLFYFEHTPFDELIREIARWYDVDVVYDGAVPRETISGKMRRGLSLMTVLGLLGTPTKAKIQLDGRTLIIR</sequence>
<reference evidence="5" key="1">
    <citation type="journal article" date="2019" name="Int. J. Syst. Evol. Microbiol.">
        <title>The Global Catalogue of Microorganisms (GCM) 10K type strain sequencing project: providing services to taxonomists for standard genome sequencing and annotation.</title>
        <authorList>
            <consortium name="The Broad Institute Genomics Platform"/>
            <consortium name="The Broad Institute Genome Sequencing Center for Infectious Disease"/>
            <person name="Wu L."/>
            <person name="Ma J."/>
        </authorList>
    </citation>
    <scope>NUCLEOTIDE SEQUENCE [LARGE SCALE GENOMIC DNA]</scope>
    <source>
        <strain evidence="5">CGMCC 1.15342</strain>
    </source>
</reference>
<evidence type="ECO:0000313" key="5">
    <source>
        <dbReference type="Proteomes" id="UP000597338"/>
    </source>
</evidence>
<evidence type="ECO:0000259" key="3">
    <source>
        <dbReference type="Pfam" id="PF16344"/>
    </source>
</evidence>
<organism evidence="4 5">
    <name type="scientific">Parapedobacter defluvii</name>
    <dbReference type="NCBI Taxonomy" id="2045106"/>
    <lineage>
        <taxon>Bacteria</taxon>
        <taxon>Pseudomonadati</taxon>
        <taxon>Bacteroidota</taxon>
        <taxon>Sphingobacteriia</taxon>
        <taxon>Sphingobacteriales</taxon>
        <taxon>Sphingobacteriaceae</taxon>
        <taxon>Parapedobacter</taxon>
    </lineage>
</organism>
<protein>
    <submittedName>
        <fullName evidence="4">Iron dicitrate transporter FecR</fullName>
    </submittedName>
</protein>
<dbReference type="EMBL" id="BMIK01000004">
    <property type="protein sequence ID" value="GGC25985.1"/>
    <property type="molecule type" value="Genomic_DNA"/>
</dbReference>
<dbReference type="PIRSF" id="PIRSF018266">
    <property type="entry name" value="FecR"/>
    <property type="match status" value="1"/>
</dbReference>
<name>A0ABQ1LMW0_9SPHI</name>
<dbReference type="PANTHER" id="PTHR30273">
    <property type="entry name" value="PERIPLASMIC SIGNAL SENSOR AND SIGMA FACTOR ACTIVATOR FECR-RELATED"/>
    <property type="match status" value="1"/>
</dbReference>
<keyword evidence="1" id="KW-0812">Transmembrane</keyword>
<gene>
    <name evidence="4" type="ORF">GCM10011386_17500</name>
</gene>
<dbReference type="Gene3D" id="3.55.50.30">
    <property type="match status" value="1"/>
</dbReference>
<dbReference type="InterPro" id="IPR012373">
    <property type="entry name" value="Ferrdict_sens_TM"/>
</dbReference>
<dbReference type="Proteomes" id="UP000597338">
    <property type="component" value="Unassembled WGS sequence"/>
</dbReference>
<proteinExistence type="predicted"/>
<keyword evidence="1" id="KW-1133">Transmembrane helix</keyword>
<accession>A0ABQ1LMW0</accession>
<dbReference type="PANTHER" id="PTHR30273:SF2">
    <property type="entry name" value="PROTEIN FECR"/>
    <property type="match status" value="1"/>
</dbReference>
<dbReference type="Pfam" id="PF04773">
    <property type="entry name" value="FecR"/>
    <property type="match status" value="1"/>
</dbReference>